<protein>
    <submittedName>
        <fullName evidence="1">Uncharacterized protein</fullName>
    </submittedName>
</protein>
<gene>
    <name evidence="1" type="ORF">S12H4_53783</name>
</gene>
<comment type="caution">
    <text evidence="1">The sequence shown here is derived from an EMBL/GenBank/DDBJ whole genome shotgun (WGS) entry which is preliminary data.</text>
</comment>
<accession>X1VE39</accession>
<dbReference type="EMBL" id="BARW01034293">
    <property type="protein sequence ID" value="GAJ04820.1"/>
    <property type="molecule type" value="Genomic_DNA"/>
</dbReference>
<dbReference type="AlphaFoldDB" id="X1VE39"/>
<sequence length="120" mass="13517">MNSIKDLTATSQVVLQVYDFSTYLRHVLFEYRNSMVEAVGSRIHFNLMIVFPWLENTANPNRDVSDLELDCEWSKTGVMRMEVLAGLLAMLPGVDASTIKYTVCGKKRSKWEPICPGGIG</sequence>
<name>X1VE39_9ZZZZ</name>
<reference evidence="1" key="1">
    <citation type="journal article" date="2014" name="Front. Microbiol.">
        <title>High frequency of phylogenetically diverse reductive dehalogenase-homologous genes in deep subseafloor sedimentary metagenomes.</title>
        <authorList>
            <person name="Kawai M."/>
            <person name="Futagami T."/>
            <person name="Toyoda A."/>
            <person name="Takaki Y."/>
            <person name="Nishi S."/>
            <person name="Hori S."/>
            <person name="Arai W."/>
            <person name="Tsubouchi T."/>
            <person name="Morono Y."/>
            <person name="Uchiyama I."/>
            <person name="Ito T."/>
            <person name="Fujiyama A."/>
            <person name="Inagaki F."/>
            <person name="Takami H."/>
        </authorList>
    </citation>
    <scope>NUCLEOTIDE SEQUENCE</scope>
    <source>
        <strain evidence="1">Expedition CK06-06</strain>
    </source>
</reference>
<proteinExistence type="predicted"/>
<feature type="non-terminal residue" evidence="1">
    <location>
        <position position="120"/>
    </location>
</feature>
<evidence type="ECO:0000313" key="1">
    <source>
        <dbReference type="EMBL" id="GAJ04820.1"/>
    </source>
</evidence>
<organism evidence="1">
    <name type="scientific">marine sediment metagenome</name>
    <dbReference type="NCBI Taxonomy" id="412755"/>
    <lineage>
        <taxon>unclassified sequences</taxon>
        <taxon>metagenomes</taxon>
        <taxon>ecological metagenomes</taxon>
    </lineage>
</organism>